<evidence type="ECO:0000313" key="2">
    <source>
        <dbReference type="EMBL" id="PSB57836.1"/>
    </source>
</evidence>
<dbReference type="AlphaFoldDB" id="A0A2T1GJ85"/>
<dbReference type="OrthoDB" id="9800797at2"/>
<comment type="caution">
    <text evidence="2">The sequence shown here is derived from an EMBL/GenBank/DDBJ whole genome shotgun (WGS) entry which is preliminary data.</text>
</comment>
<accession>A0A2T1GJ85</accession>
<evidence type="ECO:0000259" key="1">
    <source>
        <dbReference type="PROSITE" id="PS51186"/>
    </source>
</evidence>
<organism evidence="2 3">
    <name type="scientific">Chamaesiphon polymorphus CCALA 037</name>
    <dbReference type="NCBI Taxonomy" id="2107692"/>
    <lineage>
        <taxon>Bacteria</taxon>
        <taxon>Bacillati</taxon>
        <taxon>Cyanobacteriota</taxon>
        <taxon>Cyanophyceae</taxon>
        <taxon>Gomontiellales</taxon>
        <taxon>Chamaesiphonaceae</taxon>
        <taxon>Chamaesiphon</taxon>
    </lineage>
</organism>
<evidence type="ECO:0000313" key="3">
    <source>
        <dbReference type="Proteomes" id="UP000238937"/>
    </source>
</evidence>
<dbReference type="InterPro" id="IPR016181">
    <property type="entry name" value="Acyl_CoA_acyltransferase"/>
</dbReference>
<feature type="domain" description="N-acetyltransferase" evidence="1">
    <location>
        <begin position="1"/>
        <end position="158"/>
    </location>
</feature>
<dbReference type="RefSeq" id="WP_106302039.1">
    <property type="nucleotide sequence ID" value="NZ_PVWO01000060.1"/>
</dbReference>
<dbReference type="SUPFAM" id="SSF55729">
    <property type="entry name" value="Acyl-CoA N-acyltransferases (Nat)"/>
    <property type="match status" value="1"/>
</dbReference>
<dbReference type="CDD" id="cd04301">
    <property type="entry name" value="NAT_SF"/>
    <property type="match status" value="1"/>
</dbReference>
<dbReference type="Pfam" id="PF00583">
    <property type="entry name" value="Acetyltransf_1"/>
    <property type="match status" value="1"/>
</dbReference>
<protein>
    <submittedName>
        <fullName evidence="2">GNAT family N-acetyltransferase</fullName>
    </submittedName>
</protein>
<dbReference type="EMBL" id="PVWO01000060">
    <property type="protein sequence ID" value="PSB57836.1"/>
    <property type="molecule type" value="Genomic_DNA"/>
</dbReference>
<proteinExistence type="predicted"/>
<dbReference type="InterPro" id="IPR000182">
    <property type="entry name" value="GNAT_dom"/>
</dbReference>
<name>A0A2T1GJ85_9CYAN</name>
<reference evidence="2 3" key="1">
    <citation type="submission" date="2018-03" db="EMBL/GenBank/DDBJ databases">
        <title>The ancient ancestry and fast evolution of plastids.</title>
        <authorList>
            <person name="Moore K.R."/>
            <person name="Magnabosco C."/>
            <person name="Momper L."/>
            <person name="Gold D.A."/>
            <person name="Bosak T."/>
            <person name="Fournier G.P."/>
        </authorList>
    </citation>
    <scope>NUCLEOTIDE SEQUENCE [LARGE SCALE GENOMIC DNA]</scope>
    <source>
        <strain evidence="2 3">CCALA 037</strain>
    </source>
</reference>
<keyword evidence="3" id="KW-1185">Reference proteome</keyword>
<dbReference type="Proteomes" id="UP000238937">
    <property type="component" value="Unassembled WGS sequence"/>
</dbReference>
<keyword evidence="2" id="KW-0808">Transferase</keyword>
<dbReference type="GO" id="GO:0016747">
    <property type="term" value="F:acyltransferase activity, transferring groups other than amino-acyl groups"/>
    <property type="evidence" value="ECO:0007669"/>
    <property type="project" value="InterPro"/>
</dbReference>
<sequence>MKIRIAEREDIDTLFEIRTSVVENHQSREEIAELGITPDSVAKMLEKDCRAWLAEIDDSAKQTLCERPIGFSIANATEKTIFGIFILPSFECRGAGRALMQAAENWLWSKGMNEIWLVTGNDPSLRAYGFYLYLDWIPAGIEPDGDFSGQMKFIKRCE</sequence>
<gene>
    <name evidence="2" type="ORF">C7B77_07015</name>
</gene>
<dbReference type="PROSITE" id="PS51186">
    <property type="entry name" value="GNAT"/>
    <property type="match status" value="1"/>
</dbReference>
<dbReference type="Gene3D" id="3.40.630.30">
    <property type="match status" value="1"/>
</dbReference>